<reference evidence="2" key="1">
    <citation type="submission" date="2014-09" db="EMBL/GenBank/DDBJ databases">
        <authorList>
            <person name="Magalhaes I.L.F."/>
            <person name="Oliveira U."/>
            <person name="Santos F.R."/>
            <person name="Vidigal T.H.D.A."/>
            <person name="Brescovit A.D."/>
            <person name="Santos A.J."/>
        </authorList>
    </citation>
    <scope>NUCLEOTIDE SEQUENCE</scope>
    <source>
        <tissue evidence="2">Shoot tissue taken approximately 20 cm above the soil surface</tissue>
    </source>
</reference>
<proteinExistence type="predicted"/>
<name>A0A0A9GJ39_ARUDO</name>
<evidence type="ECO:0000313" key="2">
    <source>
        <dbReference type="EMBL" id="JAE23454.1"/>
    </source>
</evidence>
<dbReference type="EMBL" id="GBRH01174442">
    <property type="protein sequence ID" value="JAE23454.1"/>
    <property type="molecule type" value="Transcribed_RNA"/>
</dbReference>
<protein>
    <submittedName>
        <fullName evidence="2">Uncharacterized protein</fullName>
    </submittedName>
</protein>
<feature type="transmembrane region" description="Helical" evidence="1">
    <location>
        <begin position="12"/>
        <end position="33"/>
    </location>
</feature>
<accession>A0A0A9GJ39</accession>
<dbReference type="AlphaFoldDB" id="A0A0A9GJ39"/>
<keyword evidence="1" id="KW-0472">Membrane</keyword>
<sequence length="51" mass="5757">MSLKATRDHNPIAYIYKAITFWLAAIALTLLPIKRGGLRDEEQRGTRSQGN</sequence>
<reference evidence="2" key="2">
    <citation type="journal article" date="2015" name="Data Brief">
        <title>Shoot transcriptome of the giant reed, Arundo donax.</title>
        <authorList>
            <person name="Barrero R.A."/>
            <person name="Guerrero F.D."/>
            <person name="Moolhuijzen P."/>
            <person name="Goolsby J.A."/>
            <person name="Tidwell J."/>
            <person name="Bellgard S.E."/>
            <person name="Bellgard M.I."/>
        </authorList>
    </citation>
    <scope>NUCLEOTIDE SEQUENCE</scope>
    <source>
        <tissue evidence="2">Shoot tissue taken approximately 20 cm above the soil surface</tissue>
    </source>
</reference>
<keyword evidence="1" id="KW-0812">Transmembrane</keyword>
<organism evidence="2">
    <name type="scientific">Arundo donax</name>
    <name type="common">Giant reed</name>
    <name type="synonym">Donax arundinaceus</name>
    <dbReference type="NCBI Taxonomy" id="35708"/>
    <lineage>
        <taxon>Eukaryota</taxon>
        <taxon>Viridiplantae</taxon>
        <taxon>Streptophyta</taxon>
        <taxon>Embryophyta</taxon>
        <taxon>Tracheophyta</taxon>
        <taxon>Spermatophyta</taxon>
        <taxon>Magnoliopsida</taxon>
        <taxon>Liliopsida</taxon>
        <taxon>Poales</taxon>
        <taxon>Poaceae</taxon>
        <taxon>PACMAD clade</taxon>
        <taxon>Arundinoideae</taxon>
        <taxon>Arundineae</taxon>
        <taxon>Arundo</taxon>
    </lineage>
</organism>
<evidence type="ECO:0000256" key="1">
    <source>
        <dbReference type="SAM" id="Phobius"/>
    </source>
</evidence>
<keyword evidence="1" id="KW-1133">Transmembrane helix</keyword>